<evidence type="ECO:0000313" key="1">
    <source>
        <dbReference type="EMBL" id="KAF8463816.1"/>
    </source>
</evidence>
<evidence type="ECO:0000313" key="2">
    <source>
        <dbReference type="Proteomes" id="UP000759537"/>
    </source>
</evidence>
<accession>A0A9P5JVD3</accession>
<comment type="caution">
    <text evidence="1">The sequence shown here is derived from an EMBL/GenBank/DDBJ whole genome shotgun (WGS) entry which is preliminary data.</text>
</comment>
<keyword evidence="2" id="KW-1185">Reference proteome</keyword>
<dbReference type="InterPro" id="IPR045249">
    <property type="entry name" value="HARBI1-like"/>
</dbReference>
<proteinExistence type="predicted"/>
<dbReference type="PANTHER" id="PTHR22930">
    <property type="match status" value="1"/>
</dbReference>
<dbReference type="PANTHER" id="PTHR22930:SF221">
    <property type="entry name" value="NUCLEASE HARBI1"/>
    <property type="match status" value="1"/>
</dbReference>
<dbReference type="Proteomes" id="UP000759537">
    <property type="component" value="Unassembled WGS sequence"/>
</dbReference>
<name>A0A9P5JVD3_9AGAM</name>
<organism evidence="1 2">
    <name type="scientific">Russula ochroleuca</name>
    <dbReference type="NCBI Taxonomy" id="152965"/>
    <lineage>
        <taxon>Eukaryota</taxon>
        <taxon>Fungi</taxon>
        <taxon>Dikarya</taxon>
        <taxon>Basidiomycota</taxon>
        <taxon>Agaricomycotina</taxon>
        <taxon>Agaricomycetes</taxon>
        <taxon>Russulales</taxon>
        <taxon>Russulaceae</taxon>
        <taxon>Russula</taxon>
    </lineage>
</organism>
<gene>
    <name evidence="1" type="ORF">DFH94DRAFT_640349</name>
</gene>
<evidence type="ECO:0008006" key="3">
    <source>
        <dbReference type="Google" id="ProtNLM"/>
    </source>
</evidence>
<protein>
    <recommendedName>
        <fullName evidence="3">DDE Tnp4 domain-containing protein</fullName>
    </recommendedName>
</protein>
<reference evidence="1" key="1">
    <citation type="submission" date="2019-10" db="EMBL/GenBank/DDBJ databases">
        <authorList>
            <consortium name="DOE Joint Genome Institute"/>
            <person name="Kuo A."/>
            <person name="Miyauchi S."/>
            <person name="Kiss E."/>
            <person name="Drula E."/>
            <person name="Kohler A."/>
            <person name="Sanchez-Garcia M."/>
            <person name="Andreopoulos B."/>
            <person name="Barry K.W."/>
            <person name="Bonito G."/>
            <person name="Buee M."/>
            <person name="Carver A."/>
            <person name="Chen C."/>
            <person name="Cichocki N."/>
            <person name="Clum A."/>
            <person name="Culley D."/>
            <person name="Crous P.W."/>
            <person name="Fauchery L."/>
            <person name="Girlanda M."/>
            <person name="Hayes R."/>
            <person name="Keri Z."/>
            <person name="LaButti K."/>
            <person name="Lipzen A."/>
            <person name="Lombard V."/>
            <person name="Magnuson J."/>
            <person name="Maillard F."/>
            <person name="Morin E."/>
            <person name="Murat C."/>
            <person name="Nolan M."/>
            <person name="Ohm R."/>
            <person name="Pangilinan J."/>
            <person name="Pereira M."/>
            <person name="Perotto S."/>
            <person name="Peter M."/>
            <person name="Riley R."/>
            <person name="Sitrit Y."/>
            <person name="Stielow B."/>
            <person name="Szollosi G."/>
            <person name="Zifcakova L."/>
            <person name="Stursova M."/>
            <person name="Spatafora J.W."/>
            <person name="Tedersoo L."/>
            <person name="Vaario L.-M."/>
            <person name="Yamada A."/>
            <person name="Yan M."/>
            <person name="Wang P."/>
            <person name="Xu J."/>
            <person name="Bruns T."/>
            <person name="Baldrian P."/>
            <person name="Vilgalys R."/>
            <person name="Henrissat B."/>
            <person name="Grigoriev I.V."/>
            <person name="Hibbett D."/>
            <person name="Nagy L.G."/>
            <person name="Martin F.M."/>
        </authorList>
    </citation>
    <scope>NUCLEOTIDE SEQUENCE</scope>
    <source>
        <strain evidence="1">Prilba</strain>
    </source>
</reference>
<sequence>MQERFQHSPDTISKYVWVVSWFRSTTDSIVNRIFHHLLGMLTSTTFYNRYIKLLSLTQVPYEIASNPKLFPFFSDCLGAIDGSHVDTFVPDNMLAHYQDRKGRISQNVLTVCTFDM</sequence>
<dbReference type="AlphaFoldDB" id="A0A9P5JVD3"/>
<dbReference type="OrthoDB" id="1681765at2759"/>
<dbReference type="EMBL" id="WHVB01000061">
    <property type="protein sequence ID" value="KAF8463816.1"/>
    <property type="molecule type" value="Genomic_DNA"/>
</dbReference>
<reference evidence="1" key="2">
    <citation type="journal article" date="2020" name="Nat. Commun.">
        <title>Large-scale genome sequencing of mycorrhizal fungi provides insights into the early evolution of symbiotic traits.</title>
        <authorList>
            <person name="Miyauchi S."/>
            <person name="Kiss E."/>
            <person name="Kuo A."/>
            <person name="Drula E."/>
            <person name="Kohler A."/>
            <person name="Sanchez-Garcia M."/>
            <person name="Morin E."/>
            <person name="Andreopoulos B."/>
            <person name="Barry K.W."/>
            <person name="Bonito G."/>
            <person name="Buee M."/>
            <person name="Carver A."/>
            <person name="Chen C."/>
            <person name="Cichocki N."/>
            <person name="Clum A."/>
            <person name="Culley D."/>
            <person name="Crous P.W."/>
            <person name="Fauchery L."/>
            <person name="Girlanda M."/>
            <person name="Hayes R.D."/>
            <person name="Keri Z."/>
            <person name="LaButti K."/>
            <person name="Lipzen A."/>
            <person name="Lombard V."/>
            <person name="Magnuson J."/>
            <person name="Maillard F."/>
            <person name="Murat C."/>
            <person name="Nolan M."/>
            <person name="Ohm R.A."/>
            <person name="Pangilinan J."/>
            <person name="Pereira M.F."/>
            <person name="Perotto S."/>
            <person name="Peter M."/>
            <person name="Pfister S."/>
            <person name="Riley R."/>
            <person name="Sitrit Y."/>
            <person name="Stielow J.B."/>
            <person name="Szollosi G."/>
            <person name="Zifcakova L."/>
            <person name="Stursova M."/>
            <person name="Spatafora J.W."/>
            <person name="Tedersoo L."/>
            <person name="Vaario L.M."/>
            <person name="Yamada A."/>
            <person name="Yan M."/>
            <person name="Wang P."/>
            <person name="Xu J."/>
            <person name="Bruns T."/>
            <person name="Baldrian P."/>
            <person name="Vilgalys R."/>
            <person name="Dunand C."/>
            <person name="Henrissat B."/>
            <person name="Grigoriev I.V."/>
            <person name="Hibbett D."/>
            <person name="Nagy L.G."/>
            <person name="Martin F.M."/>
        </authorList>
    </citation>
    <scope>NUCLEOTIDE SEQUENCE</scope>
    <source>
        <strain evidence="1">Prilba</strain>
    </source>
</reference>